<evidence type="ECO:0000256" key="1">
    <source>
        <dbReference type="SAM" id="SignalP"/>
    </source>
</evidence>
<evidence type="ECO:0000313" key="2">
    <source>
        <dbReference type="EMBL" id="KAK4775767.1"/>
    </source>
</evidence>
<name>A0AAN7KY94_9MYRT</name>
<organism evidence="2 3">
    <name type="scientific">Trapa incisa</name>
    <dbReference type="NCBI Taxonomy" id="236973"/>
    <lineage>
        <taxon>Eukaryota</taxon>
        <taxon>Viridiplantae</taxon>
        <taxon>Streptophyta</taxon>
        <taxon>Embryophyta</taxon>
        <taxon>Tracheophyta</taxon>
        <taxon>Spermatophyta</taxon>
        <taxon>Magnoliopsida</taxon>
        <taxon>eudicotyledons</taxon>
        <taxon>Gunneridae</taxon>
        <taxon>Pentapetalae</taxon>
        <taxon>rosids</taxon>
        <taxon>malvids</taxon>
        <taxon>Myrtales</taxon>
        <taxon>Lythraceae</taxon>
        <taxon>Trapa</taxon>
    </lineage>
</organism>
<gene>
    <name evidence="2" type="ORF">SAY87_023728</name>
</gene>
<keyword evidence="1" id="KW-0732">Signal</keyword>
<sequence>MSLLWPILWLIPPPPSHSRRLPPLSRGIVAYSRRFGFEQVGSKNILSRVSGNAYQSTFDQELGNVRRLRTRFKNEKLSADAQRETASQTIYLIKILIHMSLPRIISNFQLDLVEIRTCLGPRLFVRVQQDPNSTQPDADPTLDGY</sequence>
<feature type="signal peptide" evidence="1">
    <location>
        <begin position="1"/>
        <end position="18"/>
    </location>
</feature>
<dbReference type="AlphaFoldDB" id="A0AAN7KY94"/>
<reference evidence="2 3" key="1">
    <citation type="journal article" date="2023" name="Hortic Res">
        <title>Pangenome of water caltrop reveals structural variations and asymmetric subgenome divergence after allopolyploidization.</title>
        <authorList>
            <person name="Zhang X."/>
            <person name="Chen Y."/>
            <person name="Wang L."/>
            <person name="Yuan Y."/>
            <person name="Fang M."/>
            <person name="Shi L."/>
            <person name="Lu R."/>
            <person name="Comes H.P."/>
            <person name="Ma Y."/>
            <person name="Chen Y."/>
            <person name="Huang G."/>
            <person name="Zhou Y."/>
            <person name="Zheng Z."/>
            <person name="Qiu Y."/>
        </authorList>
    </citation>
    <scope>NUCLEOTIDE SEQUENCE [LARGE SCALE GENOMIC DNA]</scope>
    <source>
        <tissue evidence="2">Roots</tissue>
    </source>
</reference>
<comment type="caution">
    <text evidence="2">The sequence shown here is derived from an EMBL/GenBank/DDBJ whole genome shotgun (WGS) entry which is preliminary data.</text>
</comment>
<keyword evidence="3" id="KW-1185">Reference proteome</keyword>
<dbReference type="EMBL" id="JAXIOK010000003">
    <property type="protein sequence ID" value="KAK4775767.1"/>
    <property type="molecule type" value="Genomic_DNA"/>
</dbReference>
<proteinExistence type="predicted"/>
<feature type="chain" id="PRO_5043033921" evidence="1">
    <location>
        <begin position="19"/>
        <end position="145"/>
    </location>
</feature>
<evidence type="ECO:0000313" key="3">
    <source>
        <dbReference type="Proteomes" id="UP001345219"/>
    </source>
</evidence>
<dbReference type="Proteomes" id="UP001345219">
    <property type="component" value="Chromosome 18"/>
</dbReference>
<accession>A0AAN7KY94</accession>
<protein>
    <submittedName>
        <fullName evidence="2">Uncharacterized protein</fullName>
    </submittedName>
</protein>